<feature type="domain" description="Predicted 3'-5' exonuclease PolB-like" evidence="1">
    <location>
        <begin position="57"/>
        <end position="219"/>
    </location>
</feature>
<evidence type="ECO:0000259" key="1">
    <source>
        <dbReference type="Pfam" id="PF10108"/>
    </source>
</evidence>
<dbReference type="RefSeq" id="WP_194811769.1">
    <property type="nucleotide sequence ID" value="NZ_CP063056.1"/>
</dbReference>
<sequence>MNIYFDIETIPTQNATIAQKVLETLSPPANYKSEEAIQKWLEANKETAVEKTALSGTFGEIISVACAIDDSPVQVFYLADWQGADREQRILTDFFQYLNQHYQANKDIPPVFIGHNHVAFDIRFVYQRAIVNRVKPFAYFPIHAKAWDKQVFDTMVEWAGVGNRISMNDLCLALGIDGKSDDIDGSKVWGYVQSGRIAEVAEYNKADVERTRQIYKRMTFKE</sequence>
<evidence type="ECO:0000313" key="3">
    <source>
        <dbReference type="Proteomes" id="UP000663069"/>
    </source>
</evidence>
<dbReference type="InterPro" id="IPR012337">
    <property type="entry name" value="RNaseH-like_sf"/>
</dbReference>
<keyword evidence="3" id="KW-1185">Reference proteome</keyword>
<evidence type="ECO:0000313" key="2">
    <source>
        <dbReference type="EMBL" id="QPB42187.1"/>
    </source>
</evidence>
<dbReference type="InterPro" id="IPR036397">
    <property type="entry name" value="RNaseH_sf"/>
</dbReference>
<dbReference type="EMBL" id="CP063056">
    <property type="protein sequence ID" value="QPB42187.1"/>
    <property type="molecule type" value="Genomic_DNA"/>
</dbReference>
<gene>
    <name evidence="2" type="ORF">IHV77_09760</name>
</gene>
<dbReference type="InterPro" id="IPR019288">
    <property type="entry name" value="3'-5'_exonuclease_PolB-like"/>
</dbReference>
<dbReference type="Gene3D" id="3.30.420.10">
    <property type="entry name" value="Ribonuclease H-like superfamily/Ribonuclease H"/>
    <property type="match status" value="1"/>
</dbReference>
<accession>A0ABX6UWH5</accession>
<organism evidence="2 3">
    <name type="scientific">Rodentibacter haemolyticus</name>
    <dbReference type="NCBI Taxonomy" id="2778911"/>
    <lineage>
        <taxon>Bacteria</taxon>
        <taxon>Pseudomonadati</taxon>
        <taxon>Pseudomonadota</taxon>
        <taxon>Gammaproteobacteria</taxon>
        <taxon>Pasteurellales</taxon>
        <taxon>Pasteurellaceae</taxon>
        <taxon>Rodentibacter</taxon>
    </lineage>
</organism>
<dbReference type="SUPFAM" id="SSF53098">
    <property type="entry name" value="Ribonuclease H-like"/>
    <property type="match status" value="1"/>
</dbReference>
<name>A0ABX6UWH5_9PAST</name>
<proteinExistence type="predicted"/>
<dbReference type="Pfam" id="PF10108">
    <property type="entry name" value="DNA_pol_B_exo2"/>
    <property type="match status" value="1"/>
</dbReference>
<protein>
    <submittedName>
        <fullName evidence="2">Ribonuclease H-like domain-containing protein</fullName>
    </submittedName>
</protein>
<dbReference type="Proteomes" id="UP000663069">
    <property type="component" value="Chromosome"/>
</dbReference>
<reference evidence="2 3" key="1">
    <citation type="submission" date="2020-10" db="EMBL/GenBank/DDBJ databases">
        <title>Genome Sequencing of Rodentibacter spp. strain DSM111151.</title>
        <authorList>
            <person name="Benga L."/>
            <person name="Lautwein T."/>
        </authorList>
    </citation>
    <scope>NUCLEOTIDE SEQUENCE [LARGE SCALE GENOMIC DNA]</scope>
    <source>
        <strain evidence="2 3">DSM 111151</strain>
    </source>
</reference>